<dbReference type="RefSeq" id="WP_010879735.1">
    <property type="nucleotide sequence ID" value="NZ_CP006577.1"/>
</dbReference>
<evidence type="ECO:0000313" key="7">
    <source>
        <dbReference type="Proteomes" id="UP000028501"/>
    </source>
</evidence>
<dbReference type="GeneID" id="69032967"/>
<name>A0A075WNU8_ARCFL</name>
<dbReference type="EMBL" id="CP006577">
    <property type="protein sequence ID" value="AIG99253.1"/>
    <property type="molecule type" value="Genomic_DNA"/>
</dbReference>
<keyword evidence="2" id="KW-0479">Metal-binding</keyword>
<dbReference type="KEGG" id="afg:AFULGI_00025400"/>
<sequence>MEIKEVLPCIADPKKLRVIGRVDGNFPAVMPYLARLIPNASYNEKRGWISFKKGQRIITIHEDGFVAMTQIKDEDEAKSILGEIEQKAQEAWEKRNKIDLSKPLEKTVVSPFDVYNYLPKTNCKRCGEQTCMAFAVKLLNGEVDIKACKPLFEDKKYEGLRETLIGMLVAAGYDLEL</sequence>
<dbReference type="GO" id="GO:0046872">
    <property type="term" value="F:metal ion binding"/>
    <property type="evidence" value="ECO:0007669"/>
    <property type="project" value="UniProtKB-KW"/>
</dbReference>
<evidence type="ECO:0000256" key="2">
    <source>
        <dbReference type="ARBA" id="ARBA00022723"/>
    </source>
</evidence>
<feature type="domain" description="4Fe-4S" evidence="5">
    <location>
        <begin position="103"/>
        <end position="166"/>
    </location>
</feature>
<evidence type="ECO:0000256" key="3">
    <source>
        <dbReference type="ARBA" id="ARBA00023004"/>
    </source>
</evidence>
<proteinExistence type="predicted"/>
<dbReference type="GO" id="GO:0051539">
    <property type="term" value="F:4 iron, 4 sulfur cluster binding"/>
    <property type="evidence" value="ECO:0007669"/>
    <property type="project" value="UniProtKB-KW"/>
</dbReference>
<evidence type="ECO:0000313" key="6">
    <source>
        <dbReference type="EMBL" id="AIG99253.1"/>
    </source>
</evidence>
<dbReference type="PANTHER" id="PTHR36214:SF3">
    <property type="entry name" value="ACETYL-COA DECARBONYLASE_SYNTHASE COMPLEX SUBUNIT GAMMA"/>
    <property type="match status" value="1"/>
</dbReference>
<dbReference type="AlphaFoldDB" id="A0A075WNU8"/>
<gene>
    <name evidence="6" type="ORF">AFULGI_00025400</name>
</gene>
<keyword evidence="3" id="KW-0408">Iron</keyword>
<dbReference type="HOGENOM" id="CLU_127723_0_0_2"/>
<evidence type="ECO:0000256" key="1">
    <source>
        <dbReference type="ARBA" id="ARBA00022485"/>
    </source>
</evidence>
<dbReference type="PANTHER" id="PTHR36214">
    <property type="match status" value="1"/>
</dbReference>
<reference evidence="6 7" key="1">
    <citation type="submission" date="2013-07" db="EMBL/GenBank/DDBJ databases">
        <title>Genome of Archaeoglobus fulgidus.</title>
        <authorList>
            <person name="Fiebig A."/>
            <person name="Birkeland N.-K."/>
        </authorList>
    </citation>
    <scope>NUCLEOTIDE SEQUENCE [LARGE SCALE GENOMIC DNA]</scope>
    <source>
        <strain evidence="6 7">DSM 8774</strain>
    </source>
</reference>
<dbReference type="Proteomes" id="UP000028501">
    <property type="component" value="Chromosome"/>
</dbReference>
<dbReference type="InterPro" id="IPR007202">
    <property type="entry name" value="4Fe-4S_dom"/>
</dbReference>
<protein>
    <recommendedName>
        <fullName evidence="5">4Fe-4S domain-containing protein</fullName>
    </recommendedName>
</protein>
<evidence type="ECO:0000259" key="5">
    <source>
        <dbReference type="PROSITE" id="PS51656"/>
    </source>
</evidence>
<accession>A0A075WNU8</accession>
<keyword evidence="4" id="KW-0411">Iron-sulfur</keyword>
<dbReference type="SMR" id="A0A075WNU8"/>
<evidence type="ECO:0000256" key="4">
    <source>
        <dbReference type="ARBA" id="ARBA00023014"/>
    </source>
</evidence>
<dbReference type="Pfam" id="PF04060">
    <property type="entry name" value="FeS"/>
    <property type="match status" value="1"/>
</dbReference>
<organism evidence="6 7">
    <name type="scientific">Archaeoglobus fulgidus DSM 8774</name>
    <dbReference type="NCBI Taxonomy" id="1344584"/>
    <lineage>
        <taxon>Archaea</taxon>
        <taxon>Methanobacteriati</taxon>
        <taxon>Methanobacteriota</taxon>
        <taxon>Archaeoglobi</taxon>
        <taxon>Archaeoglobales</taxon>
        <taxon>Archaeoglobaceae</taxon>
        <taxon>Archaeoglobus</taxon>
    </lineage>
</organism>
<dbReference type="InterPro" id="IPR051069">
    <property type="entry name" value="ACDS_complex_subunit"/>
</dbReference>
<dbReference type="Gene3D" id="1.10.15.40">
    <property type="entry name" value="Electron transport complex subunit B, putative Fe-S cluster"/>
    <property type="match status" value="1"/>
</dbReference>
<dbReference type="PROSITE" id="PS51656">
    <property type="entry name" value="4FE4S"/>
    <property type="match status" value="1"/>
</dbReference>
<keyword evidence="1" id="KW-0004">4Fe-4S</keyword>